<evidence type="ECO:0000256" key="6">
    <source>
        <dbReference type="ARBA" id="ARBA00023160"/>
    </source>
</evidence>
<evidence type="ECO:0000313" key="11">
    <source>
        <dbReference type="EMBL" id="HGE75285.1"/>
    </source>
</evidence>
<accession>A0A7V3VT36</accession>
<dbReference type="InterPro" id="IPR009081">
    <property type="entry name" value="PP-bd_ACP"/>
</dbReference>
<keyword evidence="6 7" id="KW-0275">Fatty acid biosynthesis</keyword>
<dbReference type="Pfam" id="PF00550">
    <property type="entry name" value="PP-binding"/>
    <property type="match status" value="1"/>
</dbReference>
<keyword evidence="3 7" id="KW-0597">Phosphoprotein</keyword>
<comment type="similarity">
    <text evidence="7">Belongs to the acyl carrier protein (ACP) family.</text>
</comment>
<comment type="subcellular location">
    <subcellularLocation>
        <location evidence="7">Cytoplasm</location>
    </subcellularLocation>
</comment>
<gene>
    <name evidence="7 11" type="primary">acpP</name>
    <name evidence="11" type="ORF">ENX73_04085</name>
</gene>
<dbReference type="EMBL" id="DTPE01000174">
    <property type="protein sequence ID" value="HGE75285.1"/>
    <property type="molecule type" value="Genomic_DNA"/>
</dbReference>
<evidence type="ECO:0000256" key="1">
    <source>
        <dbReference type="ARBA" id="ARBA00022450"/>
    </source>
</evidence>
<dbReference type="PANTHER" id="PTHR20863:SF76">
    <property type="entry name" value="CARRIER DOMAIN-CONTAINING PROTEIN"/>
    <property type="match status" value="1"/>
</dbReference>
<keyword evidence="7" id="KW-0963">Cytoplasm</keyword>
<dbReference type="PROSITE" id="PS50075">
    <property type="entry name" value="CARRIER"/>
    <property type="match status" value="1"/>
</dbReference>
<organism evidence="11">
    <name type="scientific">Mesoaciditoga lauensis</name>
    <dbReference type="NCBI Taxonomy" id="1495039"/>
    <lineage>
        <taxon>Bacteria</taxon>
        <taxon>Thermotogati</taxon>
        <taxon>Thermotogota</taxon>
        <taxon>Thermotogae</taxon>
        <taxon>Mesoaciditogales</taxon>
        <taxon>Mesoaciditogaceae</taxon>
        <taxon>Mesoaciditoga</taxon>
    </lineage>
</organism>
<evidence type="ECO:0000256" key="5">
    <source>
        <dbReference type="ARBA" id="ARBA00023098"/>
    </source>
</evidence>
<dbReference type="SUPFAM" id="SSF47336">
    <property type="entry name" value="ACP-like"/>
    <property type="match status" value="1"/>
</dbReference>
<comment type="function">
    <text evidence="7 9">Carrier of the growing fatty acid chain in fatty acid biosynthesis.</text>
</comment>
<dbReference type="GO" id="GO:0016020">
    <property type="term" value="C:membrane"/>
    <property type="evidence" value="ECO:0007669"/>
    <property type="project" value="GOC"/>
</dbReference>
<keyword evidence="5 7" id="KW-0443">Lipid metabolism</keyword>
<dbReference type="NCBIfam" id="TIGR00517">
    <property type="entry name" value="acyl_carrier"/>
    <property type="match status" value="1"/>
</dbReference>
<name>A0A7V3VT36_9BACT</name>
<keyword evidence="2 7" id="KW-0444">Lipid biosynthesis</keyword>
<reference evidence="11" key="1">
    <citation type="journal article" date="2020" name="mSystems">
        <title>Genome- and Community-Level Interaction Insights into Carbon Utilization and Element Cycling Functions of Hydrothermarchaeota in Hydrothermal Sediment.</title>
        <authorList>
            <person name="Zhou Z."/>
            <person name="Liu Y."/>
            <person name="Xu W."/>
            <person name="Pan J."/>
            <person name="Luo Z.H."/>
            <person name="Li M."/>
        </authorList>
    </citation>
    <scope>NUCLEOTIDE SEQUENCE [LARGE SCALE GENOMIC DNA]</scope>
    <source>
        <strain evidence="11">SpSt-966</strain>
    </source>
</reference>
<evidence type="ECO:0000259" key="10">
    <source>
        <dbReference type="PROSITE" id="PS50075"/>
    </source>
</evidence>
<dbReference type="NCBIfam" id="NF002150">
    <property type="entry name" value="PRK00982.1-4"/>
    <property type="match status" value="1"/>
</dbReference>
<dbReference type="InterPro" id="IPR036736">
    <property type="entry name" value="ACP-like_sf"/>
</dbReference>
<comment type="caution">
    <text evidence="11">The sequence shown here is derived from an EMBL/GenBank/DDBJ whole genome shotgun (WGS) entry which is preliminary data.</text>
</comment>
<dbReference type="GO" id="GO:0000036">
    <property type="term" value="F:acyl carrier activity"/>
    <property type="evidence" value="ECO:0007669"/>
    <property type="project" value="UniProtKB-UniRule"/>
</dbReference>
<dbReference type="InterPro" id="IPR006162">
    <property type="entry name" value="Ppantetheine_attach_site"/>
</dbReference>
<dbReference type="InterPro" id="IPR003231">
    <property type="entry name" value="ACP"/>
</dbReference>
<comment type="pathway">
    <text evidence="7 9">Lipid metabolism; fatty acid biosynthesis.</text>
</comment>
<dbReference type="PANTHER" id="PTHR20863">
    <property type="entry name" value="ACYL CARRIER PROTEIN"/>
    <property type="match status" value="1"/>
</dbReference>
<dbReference type="Gene3D" id="1.10.1200.10">
    <property type="entry name" value="ACP-like"/>
    <property type="match status" value="1"/>
</dbReference>
<protein>
    <recommendedName>
        <fullName evidence="7 8">Acyl carrier protein</fullName>
        <shortName evidence="7">ACP</shortName>
    </recommendedName>
</protein>
<keyword evidence="1 7" id="KW-0596">Phosphopantetheine</keyword>
<evidence type="ECO:0000256" key="2">
    <source>
        <dbReference type="ARBA" id="ARBA00022516"/>
    </source>
</evidence>
<dbReference type="AlphaFoldDB" id="A0A7V3VT36"/>
<evidence type="ECO:0000256" key="9">
    <source>
        <dbReference type="RuleBase" id="RU003545"/>
    </source>
</evidence>
<keyword evidence="4 7" id="KW-0276">Fatty acid metabolism</keyword>
<comment type="PTM">
    <text evidence="9">4'-phosphopantetheine is transferred from CoA to a specific serine of apo-ACP by acpS.</text>
</comment>
<evidence type="ECO:0000256" key="3">
    <source>
        <dbReference type="ARBA" id="ARBA00022553"/>
    </source>
</evidence>
<dbReference type="GO" id="GO:0009245">
    <property type="term" value="P:lipid A biosynthetic process"/>
    <property type="evidence" value="ECO:0007669"/>
    <property type="project" value="TreeGrafter"/>
</dbReference>
<dbReference type="NCBIfam" id="NF002148">
    <property type="entry name" value="PRK00982.1-2"/>
    <property type="match status" value="1"/>
</dbReference>
<dbReference type="HAMAP" id="MF_01217">
    <property type="entry name" value="Acyl_carrier"/>
    <property type="match status" value="1"/>
</dbReference>
<feature type="modified residue" description="O-(pantetheine 4'-phosphoryl)serine" evidence="7">
    <location>
        <position position="42"/>
    </location>
</feature>
<dbReference type="PROSITE" id="PS00012">
    <property type="entry name" value="PHOSPHOPANTETHEINE"/>
    <property type="match status" value="1"/>
</dbReference>
<proteinExistence type="inferred from homology"/>
<dbReference type="UniPathway" id="UPA00094"/>
<dbReference type="GO" id="GO:0005829">
    <property type="term" value="C:cytosol"/>
    <property type="evidence" value="ECO:0007669"/>
    <property type="project" value="TreeGrafter"/>
</dbReference>
<evidence type="ECO:0000256" key="4">
    <source>
        <dbReference type="ARBA" id="ARBA00022832"/>
    </source>
</evidence>
<evidence type="ECO:0000256" key="7">
    <source>
        <dbReference type="HAMAP-Rule" id="MF_01217"/>
    </source>
</evidence>
<comment type="PTM">
    <text evidence="7">4'-phosphopantetheine is transferred from CoA to a specific serine of apo-ACP by AcpS. This modification is essential for activity because fatty acids are bound in thioester linkage to the sulfhydryl of the prosthetic group.</text>
</comment>
<evidence type="ECO:0000256" key="8">
    <source>
        <dbReference type="NCBIfam" id="TIGR00517"/>
    </source>
</evidence>
<feature type="domain" description="Carrier" evidence="10">
    <location>
        <begin position="7"/>
        <end position="82"/>
    </location>
</feature>
<dbReference type="GO" id="GO:0000035">
    <property type="term" value="F:acyl binding"/>
    <property type="evidence" value="ECO:0007669"/>
    <property type="project" value="TreeGrafter"/>
</dbReference>
<sequence>MQKLQSSEVFDEVKKAIANHLGANIDSIKESSKLVDDLGADSLDLVELTMDLEEKFGIKIPDEDISKLTDVKSVVDYILSKK</sequence>